<sequence>MKMVRNGEHKCSNKMVISSVDEKMITEDEIVVPLSASKRNNSFDLKSNSKRAFSRDFTTQTHLSPVPEEVIKSSPKAFEPNEYVQTLDNLGYLFGVQSLGEKQQPPFHGGADIRYGGDDDGSDDSQHAQEANGCHTLLELDMQW</sequence>
<accession>A0A5A7QBC8</accession>
<dbReference type="Proteomes" id="UP000325081">
    <property type="component" value="Unassembled WGS sequence"/>
</dbReference>
<feature type="region of interest" description="Disordered" evidence="1">
    <location>
        <begin position="101"/>
        <end position="131"/>
    </location>
</feature>
<name>A0A5A7QBC8_STRAF</name>
<evidence type="ECO:0000313" key="2">
    <source>
        <dbReference type="EMBL" id="GER42272.1"/>
    </source>
</evidence>
<comment type="caution">
    <text evidence="2">The sequence shown here is derived from an EMBL/GenBank/DDBJ whole genome shotgun (WGS) entry which is preliminary data.</text>
</comment>
<gene>
    <name evidence="2" type="ORF">STAS_19049</name>
</gene>
<reference evidence="3" key="1">
    <citation type="journal article" date="2019" name="Curr. Biol.">
        <title>Genome Sequence of Striga asiatica Provides Insight into the Evolution of Plant Parasitism.</title>
        <authorList>
            <person name="Yoshida S."/>
            <person name="Kim S."/>
            <person name="Wafula E.K."/>
            <person name="Tanskanen J."/>
            <person name="Kim Y.M."/>
            <person name="Honaas L."/>
            <person name="Yang Z."/>
            <person name="Spallek T."/>
            <person name="Conn C.E."/>
            <person name="Ichihashi Y."/>
            <person name="Cheong K."/>
            <person name="Cui S."/>
            <person name="Der J.P."/>
            <person name="Gundlach H."/>
            <person name="Jiao Y."/>
            <person name="Hori C."/>
            <person name="Ishida J.K."/>
            <person name="Kasahara H."/>
            <person name="Kiba T."/>
            <person name="Kim M.S."/>
            <person name="Koo N."/>
            <person name="Laohavisit A."/>
            <person name="Lee Y.H."/>
            <person name="Lumba S."/>
            <person name="McCourt P."/>
            <person name="Mortimer J.C."/>
            <person name="Mutuku J.M."/>
            <person name="Nomura T."/>
            <person name="Sasaki-Sekimoto Y."/>
            <person name="Seto Y."/>
            <person name="Wang Y."/>
            <person name="Wakatake T."/>
            <person name="Sakakibara H."/>
            <person name="Demura T."/>
            <person name="Yamaguchi S."/>
            <person name="Yoneyama K."/>
            <person name="Manabe R.I."/>
            <person name="Nelson D.C."/>
            <person name="Schulman A.H."/>
            <person name="Timko M.P."/>
            <person name="dePamphilis C.W."/>
            <person name="Choi D."/>
            <person name="Shirasu K."/>
        </authorList>
    </citation>
    <scope>NUCLEOTIDE SEQUENCE [LARGE SCALE GENOMIC DNA]</scope>
    <source>
        <strain evidence="3">cv. UVA1</strain>
    </source>
</reference>
<keyword evidence="3" id="KW-1185">Reference proteome</keyword>
<evidence type="ECO:0000256" key="1">
    <source>
        <dbReference type="SAM" id="MobiDB-lite"/>
    </source>
</evidence>
<proteinExistence type="predicted"/>
<organism evidence="2 3">
    <name type="scientific">Striga asiatica</name>
    <name type="common">Asiatic witchweed</name>
    <name type="synonym">Buchnera asiatica</name>
    <dbReference type="NCBI Taxonomy" id="4170"/>
    <lineage>
        <taxon>Eukaryota</taxon>
        <taxon>Viridiplantae</taxon>
        <taxon>Streptophyta</taxon>
        <taxon>Embryophyta</taxon>
        <taxon>Tracheophyta</taxon>
        <taxon>Spermatophyta</taxon>
        <taxon>Magnoliopsida</taxon>
        <taxon>eudicotyledons</taxon>
        <taxon>Gunneridae</taxon>
        <taxon>Pentapetalae</taxon>
        <taxon>asterids</taxon>
        <taxon>lamiids</taxon>
        <taxon>Lamiales</taxon>
        <taxon>Orobanchaceae</taxon>
        <taxon>Buchnereae</taxon>
        <taxon>Striga</taxon>
    </lineage>
</organism>
<dbReference type="AlphaFoldDB" id="A0A5A7QBC8"/>
<dbReference type="EMBL" id="BKCP01006294">
    <property type="protein sequence ID" value="GER42272.1"/>
    <property type="molecule type" value="Genomic_DNA"/>
</dbReference>
<protein>
    <submittedName>
        <fullName evidence="2">SEC14-like 3</fullName>
    </submittedName>
</protein>
<evidence type="ECO:0000313" key="3">
    <source>
        <dbReference type="Proteomes" id="UP000325081"/>
    </source>
</evidence>